<evidence type="ECO:0000313" key="3">
    <source>
        <dbReference type="EMBL" id="OGG57614.1"/>
    </source>
</evidence>
<accession>A0A1F6D841</accession>
<name>A0A1F6D841_9BACT</name>
<comment type="similarity">
    <text evidence="2">Belongs to the UPP synthase family. Z-FPP synthase subfamily.</text>
</comment>
<dbReference type="GO" id="GO:0016094">
    <property type="term" value="P:polyprenol biosynthetic process"/>
    <property type="evidence" value="ECO:0007669"/>
    <property type="project" value="TreeGrafter"/>
</dbReference>
<dbReference type="PANTHER" id="PTHR10291:SF43">
    <property type="entry name" value="DEHYDRODOLICHYL DIPHOSPHATE SYNTHASE COMPLEX SUBUNIT DHDDS"/>
    <property type="match status" value="1"/>
</dbReference>
<dbReference type="AlphaFoldDB" id="A0A1F6D841"/>
<dbReference type="Pfam" id="PF01255">
    <property type="entry name" value="Prenyltransf"/>
    <property type="match status" value="1"/>
</dbReference>
<dbReference type="PANTHER" id="PTHR10291">
    <property type="entry name" value="DEHYDRODOLICHYL DIPHOSPHATE SYNTHASE FAMILY MEMBER"/>
    <property type="match status" value="1"/>
</dbReference>
<protein>
    <recommendedName>
        <fullName evidence="5">Di-trans,poly-cis-decaprenylcistransferase</fullName>
    </recommendedName>
</protein>
<reference evidence="3 4" key="1">
    <citation type="journal article" date="2016" name="Nat. Commun.">
        <title>Thousands of microbial genomes shed light on interconnected biogeochemical processes in an aquifer system.</title>
        <authorList>
            <person name="Anantharaman K."/>
            <person name="Brown C.T."/>
            <person name="Hug L.A."/>
            <person name="Sharon I."/>
            <person name="Castelle C.J."/>
            <person name="Probst A.J."/>
            <person name="Thomas B.C."/>
            <person name="Singh A."/>
            <person name="Wilkins M.J."/>
            <person name="Karaoz U."/>
            <person name="Brodie E.L."/>
            <person name="Williams K.H."/>
            <person name="Hubbard S.S."/>
            <person name="Banfield J.F."/>
        </authorList>
    </citation>
    <scope>NUCLEOTIDE SEQUENCE [LARGE SCALE GENOMIC DNA]</scope>
</reference>
<gene>
    <name evidence="3" type="ORF">A2853_01970</name>
</gene>
<comment type="caution">
    <text evidence="3">The sequence shown here is derived from an EMBL/GenBank/DDBJ whole genome shotgun (WGS) entry which is preliminary data.</text>
</comment>
<dbReference type="SUPFAM" id="SSF64005">
    <property type="entry name" value="Undecaprenyl diphosphate synthase"/>
    <property type="match status" value="1"/>
</dbReference>
<evidence type="ECO:0000256" key="1">
    <source>
        <dbReference type="ARBA" id="ARBA00022679"/>
    </source>
</evidence>
<dbReference type="InterPro" id="IPR036424">
    <property type="entry name" value="UPP_synth-like_sf"/>
</dbReference>
<dbReference type="InterPro" id="IPR001441">
    <property type="entry name" value="UPP_synth-like"/>
</dbReference>
<dbReference type="GO" id="GO:0045547">
    <property type="term" value="F:ditrans,polycis-polyprenyl diphosphate synthase [(2E,6E)-farnesyl diphosphate specific] activity"/>
    <property type="evidence" value="ECO:0007669"/>
    <property type="project" value="TreeGrafter"/>
</dbReference>
<proteinExistence type="inferred from homology"/>
<dbReference type="Proteomes" id="UP000177958">
    <property type="component" value="Unassembled WGS sequence"/>
</dbReference>
<sequence length="230" mass="26599">MRSLLHVGIIPNAHRTVARLRGLDLAQTYVKGARVVINFLRWSQETNEIKDVSFFGFSCENREREQPDIDAILKGAHFFCDWAIRTGFQVHPFGHLEEFRDDPKYRSLYDKLDILRRRKHSRDKITVHVAANYSGLPDHEQGALLDAVKLHGDVEVRAGLKDFKHLLSANVPEMQLVIRTGGEHRLSGFLVNQAAYAELLFLGKPWVDFTKQDFDESIAWYRRQNHKHGK</sequence>
<evidence type="ECO:0000256" key="2">
    <source>
        <dbReference type="ARBA" id="ARBA00038453"/>
    </source>
</evidence>
<evidence type="ECO:0008006" key="5">
    <source>
        <dbReference type="Google" id="ProtNLM"/>
    </source>
</evidence>
<dbReference type="EMBL" id="MFKX01000018">
    <property type="protein sequence ID" value="OGG57614.1"/>
    <property type="molecule type" value="Genomic_DNA"/>
</dbReference>
<keyword evidence="1" id="KW-0808">Transferase</keyword>
<evidence type="ECO:0000313" key="4">
    <source>
        <dbReference type="Proteomes" id="UP000177958"/>
    </source>
</evidence>
<organism evidence="3 4">
    <name type="scientific">Candidatus Kaiserbacteria bacterium RIFCSPHIGHO2_01_FULL_55_17</name>
    <dbReference type="NCBI Taxonomy" id="1798484"/>
    <lineage>
        <taxon>Bacteria</taxon>
        <taxon>Candidatus Kaiseribacteriota</taxon>
    </lineage>
</organism>
<dbReference type="Gene3D" id="3.40.1180.10">
    <property type="entry name" value="Decaprenyl diphosphate synthase-like"/>
    <property type="match status" value="1"/>
</dbReference>